<dbReference type="Proteomes" id="UP001166052">
    <property type="component" value="Unassembled WGS sequence"/>
</dbReference>
<feature type="non-terminal residue" evidence="4">
    <location>
        <position position="1"/>
    </location>
</feature>
<keyword evidence="2" id="KW-0378">Hydrolase</keyword>
<feature type="non-terminal residue" evidence="4">
    <location>
        <position position="1330"/>
    </location>
</feature>
<reference evidence="4" key="1">
    <citation type="journal article" date="2021" name="Cell">
        <title>Tracing the genetic footprints of vertebrate landing in non-teleost ray-finned fishes.</title>
        <authorList>
            <person name="Bi X."/>
            <person name="Wang K."/>
            <person name="Yang L."/>
            <person name="Pan H."/>
            <person name="Jiang H."/>
            <person name="Wei Q."/>
            <person name="Fang M."/>
            <person name="Yu H."/>
            <person name="Zhu C."/>
            <person name="Cai Y."/>
            <person name="He Y."/>
            <person name="Gan X."/>
            <person name="Zeng H."/>
            <person name="Yu D."/>
            <person name="Zhu Y."/>
            <person name="Jiang H."/>
            <person name="Qiu Q."/>
            <person name="Yang H."/>
            <person name="Zhang Y.E."/>
            <person name="Wang W."/>
            <person name="Zhu M."/>
            <person name="He S."/>
            <person name="Zhang G."/>
        </authorList>
    </citation>
    <scope>NUCLEOTIDE SEQUENCE</scope>
    <source>
        <strain evidence="4">Bchr_001</strain>
    </source>
</reference>
<feature type="domain" description="Carboxylesterase type B" evidence="3">
    <location>
        <begin position="1"/>
        <end position="209"/>
    </location>
</feature>
<feature type="domain" description="Carboxylesterase type B" evidence="3">
    <location>
        <begin position="1168"/>
        <end position="1260"/>
    </location>
</feature>
<proteinExistence type="inferred from homology"/>
<feature type="domain" description="Carboxylesterase type B" evidence="3">
    <location>
        <begin position="814"/>
        <end position="875"/>
    </location>
</feature>
<feature type="domain" description="Carboxylesterase type B" evidence="3">
    <location>
        <begin position="880"/>
        <end position="1138"/>
    </location>
</feature>
<comment type="caution">
    <text evidence="4">The sequence shown here is derived from an EMBL/GenBank/DDBJ whole genome shotgun (WGS) entry which is preliminary data.</text>
</comment>
<dbReference type="CDD" id="cd00312">
    <property type="entry name" value="Esterase_lipase"/>
    <property type="match status" value="1"/>
</dbReference>
<evidence type="ECO:0000259" key="3">
    <source>
        <dbReference type="Pfam" id="PF00135"/>
    </source>
</evidence>
<keyword evidence="5" id="KW-1185">Reference proteome</keyword>
<dbReference type="PANTHER" id="PTHR11559">
    <property type="entry name" value="CARBOXYLESTERASE"/>
    <property type="match status" value="1"/>
</dbReference>
<evidence type="ECO:0000256" key="1">
    <source>
        <dbReference type="ARBA" id="ARBA00005964"/>
    </source>
</evidence>
<dbReference type="EMBL" id="JAAWVN010021908">
    <property type="protein sequence ID" value="MBN3293511.1"/>
    <property type="molecule type" value="Genomic_DNA"/>
</dbReference>
<name>A0ABS2Z5P6_POLSE</name>
<dbReference type="InterPro" id="IPR019819">
    <property type="entry name" value="Carboxylesterase_B_CS"/>
</dbReference>
<dbReference type="InterPro" id="IPR019826">
    <property type="entry name" value="Carboxylesterase_B_AS"/>
</dbReference>
<evidence type="ECO:0000256" key="2">
    <source>
        <dbReference type="ARBA" id="ARBA00022801"/>
    </source>
</evidence>
<gene>
    <name evidence="4" type="primary">Ces2_0</name>
    <name evidence="4" type="ORF">GTO92_0016964</name>
</gene>
<dbReference type="SUPFAM" id="SSF53474">
    <property type="entry name" value="alpha/beta-Hydrolases"/>
    <property type="match status" value="4"/>
</dbReference>
<dbReference type="Gene3D" id="3.40.50.1820">
    <property type="entry name" value="alpha/beta hydrolase"/>
    <property type="match status" value="6"/>
</dbReference>
<accession>A0ABS2Z5P6</accession>
<organism evidence="4 5">
    <name type="scientific">Polypterus senegalus</name>
    <name type="common">Senegal bichir</name>
    <dbReference type="NCBI Taxonomy" id="55291"/>
    <lineage>
        <taxon>Eukaryota</taxon>
        <taxon>Metazoa</taxon>
        <taxon>Chordata</taxon>
        <taxon>Craniata</taxon>
        <taxon>Vertebrata</taxon>
        <taxon>Euteleostomi</taxon>
        <taxon>Actinopterygii</taxon>
        <taxon>Polypteriformes</taxon>
        <taxon>Polypteridae</taxon>
        <taxon>Polypterus</taxon>
    </lineage>
</organism>
<evidence type="ECO:0000313" key="5">
    <source>
        <dbReference type="Proteomes" id="UP001166052"/>
    </source>
</evidence>
<feature type="domain" description="Carboxylesterase type B" evidence="3">
    <location>
        <begin position="319"/>
        <end position="795"/>
    </location>
</feature>
<dbReference type="InterPro" id="IPR029058">
    <property type="entry name" value="AB_hydrolase_fold"/>
</dbReference>
<dbReference type="InterPro" id="IPR050309">
    <property type="entry name" value="Type-B_Carboxylest/Lipase"/>
</dbReference>
<dbReference type="PROSITE" id="PS00122">
    <property type="entry name" value="CARBOXYLESTERASE_B_1"/>
    <property type="match status" value="3"/>
</dbReference>
<dbReference type="PROSITE" id="PS00941">
    <property type="entry name" value="CARBOXYLESTERASE_B_2"/>
    <property type="match status" value="3"/>
</dbReference>
<evidence type="ECO:0000313" key="4">
    <source>
        <dbReference type="EMBL" id="MBN3293511.1"/>
    </source>
</evidence>
<comment type="similarity">
    <text evidence="1">Belongs to the type-B carboxylesterase/lipase family.</text>
</comment>
<protein>
    <submittedName>
        <fullName evidence="4">EST2 esterase</fullName>
    </submittedName>
</protein>
<dbReference type="Pfam" id="PF00135">
    <property type="entry name" value="COesterase"/>
    <property type="match status" value="5"/>
</dbReference>
<dbReference type="InterPro" id="IPR002018">
    <property type="entry name" value="CarbesteraseB"/>
</dbReference>
<sequence length="1330" mass="146316">PFVTTELGDLEGTVSQVRGSDQIIYEYLGVPFAKPPLGPLRFSAPQPPELWTGIRDASQPPAICLQNLDQYMALFPALAVPPNPLISEDCLYLNIYTPAEPKQELQLPVMVWIHGGALMIGGASQYDGSALAAYENVVVVVIQYRVGYMGFLSTGDENCSGNWGLLDQVAALQWVQKHIKNFGGDPGSVTIFGESAGGCSVSALTVANLTSCDDSDSGLFIQCLRQKTEEELLNVARSFKFGISPMTIDGVVLPRPIEELIKAQKFQQGPYLIGVNNYEFGGLLANRIRDLSLKMLGDLFIVKPSLMIANIHRTNDFASPVVSTVLGDLKGTVSQVKGSEQVIFEYLGVPFAKPPLGPLRFSAPQPPEPWTEVRDATHSPAICLQNVEQYFASFSEIADPQKPVVSEDCLYLNIYTPAVPKQESKLPVMVWIHGGALILGSASQYDGSALAAYENVVVVVIQYRLGYMGFLSTFDKNCSGNWGLLDQLAALQWVQKHIKNFGGNPDSVTIFGESSGGCSVSALVLSPISSGLFHKAISESGVILLPGVVTENIDSIKKKVANLTSCDDSDSGLFVQCLRQKTEEDHLNVARSFSFGISPMTIDGVVLPKPVEELIKAQEFQQVPYLIGVTNDEFGWLLANAYFPTGWSNGMNKEMAITFLNHKIPPEGGVKKAHEYVYEEYVGNVTDPVKIRDLSTKMAGELFVVKPSIMMANSHRHAGLPVYLYEFQHRTNIYDNRRPNFVKADHADEIRFVFGACFWNGTLQFKEPSNAEDDQLCKVLMAYWANFARNGFSQKLQVTFILTLHSFQKDNQSNPVVSVENGRLKGSVSRVKGTERLVHEYLGIPFAKPPLGSLRLSAPEPPEPWTGVRDATRHPAIVSRVKWTERLVHEYLGIPFAKPPLGSLRLSAPEPPEPWTGVRDATRHPAICIQNVDFIQKLLEEVKLTLQIPVVSEDCLYLNIYTPAESNKESRLPVMVWIHGGGLMMGAATIYDGPALAAYENVVVVVIQYRLGILGFLSTGDDHSRGNWGLLDQIAALQWVQRNIKSFGGDPGSVTIFGESAGGCSVSALVFSPLSSGLFHKAISQSGVAIVLGIFNENIDPVKKVIANLTACDDADSGLFVKCMREKTEEDLLEITKKNLFPPGWQEGIEKDVAVSLLNKIFPPEAGNKNANEYIFNEYVGNITDPTLIRDLLTEIIGDILMVKPTIIAANAHRDAGSPVYLYEFQHRPSLYGDTRPSFVKSDHGDDIGFVFGSCFWNGHIKLLDPDGEGLLHWPPYDDSENYMALSLTQSIQQKLMGDKIKFLLHTLPKKIKHHLSTSKVTTVHCETMQ</sequence>